<reference evidence="3" key="1">
    <citation type="submission" date="2020-05" db="EMBL/GenBank/DDBJ databases">
        <authorList>
            <person name="Chiriac C."/>
            <person name="Salcher M."/>
            <person name="Ghai R."/>
            <person name="Kavagutti S V."/>
        </authorList>
    </citation>
    <scope>NUCLEOTIDE SEQUENCE</scope>
</reference>
<dbReference type="InterPro" id="IPR028098">
    <property type="entry name" value="Glyco_trans_4-like_N"/>
</dbReference>
<feature type="transmembrane region" description="Helical" evidence="1">
    <location>
        <begin position="88"/>
        <end position="108"/>
    </location>
</feature>
<evidence type="ECO:0000259" key="2">
    <source>
        <dbReference type="Pfam" id="PF13579"/>
    </source>
</evidence>
<dbReference type="CDD" id="cd03794">
    <property type="entry name" value="GT4_WbuB-like"/>
    <property type="match status" value="1"/>
</dbReference>
<keyword evidence="1" id="KW-1133">Transmembrane helix</keyword>
<proteinExistence type="predicted"/>
<dbReference type="SUPFAM" id="SSF53756">
    <property type="entry name" value="UDP-Glycosyltransferase/glycogen phosphorylase"/>
    <property type="match status" value="1"/>
</dbReference>
<dbReference type="Pfam" id="PF13579">
    <property type="entry name" value="Glyco_trans_4_4"/>
    <property type="match status" value="1"/>
</dbReference>
<feature type="domain" description="Glycosyltransferase subfamily 4-like N-terminal" evidence="2">
    <location>
        <begin position="22"/>
        <end position="208"/>
    </location>
</feature>
<dbReference type="PANTHER" id="PTHR45947:SF3">
    <property type="entry name" value="SULFOQUINOVOSYL TRANSFERASE SQD2"/>
    <property type="match status" value="1"/>
</dbReference>
<dbReference type="Pfam" id="PF13692">
    <property type="entry name" value="Glyco_trans_1_4"/>
    <property type="match status" value="1"/>
</dbReference>
<dbReference type="AlphaFoldDB" id="A0A6J7P6F4"/>
<accession>A0A6J7P6F4</accession>
<dbReference type="InterPro" id="IPR050194">
    <property type="entry name" value="Glycosyltransferase_grp1"/>
</dbReference>
<evidence type="ECO:0000313" key="3">
    <source>
        <dbReference type="EMBL" id="CAB4998743.1"/>
    </source>
</evidence>
<keyword evidence="1" id="KW-0472">Membrane</keyword>
<organism evidence="3">
    <name type="scientific">freshwater metagenome</name>
    <dbReference type="NCBI Taxonomy" id="449393"/>
    <lineage>
        <taxon>unclassified sequences</taxon>
        <taxon>metagenomes</taxon>
        <taxon>ecological metagenomes</taxon>
    </lineage>
</organism>
<dbReference type="GO" id="GO:0016758">
    <property type="term" value="F:hexosyltransferase activity"/>
    <property type="evidence" value="ECO:0007669"/>
    <property type="project" value="TreeGrafter"/>
</dbReference>
<sequence>MKRPIVVLCPHFAPDTAPTGDVITRIVDEFVRAGERVHVVTALPWYRNHAIEDGWSGRLIRREKTSFGSIIRIHPFPGKSKSNLLRRAVGFGAFSAIAGVCTLFAGGIHRRPRAIISMSPPLTLGLTGWLASRMRFTRSIFNIQDVFPDAAIETGAITNKRIIAVARWLERVSYQRSDYVVVLSEDLRRNVAAKVSSRHVKKVVVIPNFVDADFIRPMDRMTTYRSELKIGSEQVVMYAGNVGYSQSLEMMIDAARAMPSVTFVINGDGSARDELERKAAGISNLRFNGYQPANRVSEVLATADVLVVPLRTGLGSVSVPSKTYSILAAGRPVVAAIDPGTEVTRIIAESGAGISVAPDDSALFTEAIRVLVNDASDAQAKGLLGRRWVETHVSPAVVAKAYLDVIARRGSEQVASSPRG</sequence>
<dbReference type="EMBL" id="CAFBPC010000024">
    <property type="protein sequence ID" value="CAB4998743.1"/>
    <property type="molecule type" value="Genomic_DNA"/>
</dbReference>
<evidence type="ECO:0000256" key="1">
    <source>
        <dbReference type="SAM" id="Phobius"/>
    </source>
</evidence>
<gene>
    <name evidence="3" type="ORF">UFOPK4057_00177</name>
</gene>
<protein>
    <submittedName>
        <fullName evidence="3">Unannotated protein</fullName>
    </submittedName>
</protein>
<name>A0A6J7P6F4_9ZZZZ</name>
<dbReference type="Gene3D" id="3.40.50.2000">
    <property type="entry name" value="Glycogen Phosphorylase B"/>
    <property type="match status" value="2"/>
</dbReference>
<dbReference type="PANTHER" id="PTHR45947">
    <property type="entry name" value="SULFOQUINOVOSYL TRANSFERASE SQD2"/>
    <property type="match status" value="1"/>
</dbReference>
<keyword evidence="1" id="KW-0812">Transmembrane</keyword>